<organism evidence="2 3">
    <name type="scientific">Eragrostis curvula</name>
    <name type="common">weeping love grass</name>
    <dbReference type="NCBI Taxonomy" id="38414"/>
    <lineage>
        <taxon>Eukaryota</taxon>
        <taxon>Viridiplantae</taxon>
        <taxon>Streptophyta</taxon>
        <taxon>Embryophyta</taxon>
        <taxon>Tracheophyta</taxon>
        <taxon>Spermatophyta</taxon>
        <taxon>Magnoliopsida</taxon>
        <taxon>Liliopsida</taxon>
        <taxon>Poales</taxon>
        <taxon>Poaceae</taxon>
        <taxon>PACMAD clade</taxon>
        <taxon>Chloridoideae</taxon>
        <taxon>Eragrostideae</taxon>
        <taxon>Eragrostidinae</taxon>
        <taxon>Eragrostis</taxon>
    </lineage>
</organism>
<dbReference type="PANTHER" id="PTHR47069">
    <property type="match status" value="1"/>
</dbReference>
<evidence type="ECO:0000256" key="1">
    <source>
        <dbReference type="SAM" id="MobiDB-lite"/>
    </source>
</evidence>
<proteinExistence type="predicted"/>
<dbReference type="EMBL" id="RWGY01000007">
    <property type="protein sequence ID" value="TVU38070.1"/>
    <property type="molecule type" value="Genomic_DNA"/>
</dbReference>
<reference evidence="2 3" key="1">
    <citation type="journal article" date="2019" name="Sci. Rep.">
        <title>A high-quality genome of Eragrostis curvula grass provides insights into Poaceae evolution and supports new strategies to enhance forage quality.</title>
        <authorList>
            <person name="Carballo J."/>
            <person name="Santos B.A.C.M."/>
            <person name="Zappacosta D."/>
            <person name="Garbus I."/>
            <person name="Selva J.P."/>
            <person name="Gallo C.A."/>
            <person name="Diaz A."/>
            <person name="Albertini E."/>
            <person name="Caccamo M."/>
            <person name="Echenique V."/>
        </authorList>
    </citation>
    <scope>NUCLEOTIDE SEQUENCE [LARGE SCALE GENOMIC DNA]</scope>
    <source>
        <strain evidence="3">cv. Victoria</strain>
        <tissue evidence="2">Leaf</tissue>
    </source>
</reference>
<accession>A0A5J9VSG7</accession>
<protein>
    <submittedName>
        <fullName evidence="2">Uncharacterized protein</fullName>
    </submittedName>
</protein>
<dbReference type="PANTHER" id="PTHR47069:SF1">
    <property type="entry name" value="OS03G0580500 PROTEIN"/>
    <property type="match status" value="1"/>
</dbReference>
<evidence type="ECO:0000313" key="3">
    <source>
        <dbReference type="Proteomes" id="UP000324897"/>
    </source>
</evidence>
<feature type="non-terminal residue" evidence="2">
    <location>
        <position position="1"/>
    </location>
</feature>
<feature type="compositionally biased region" description="Basic residues" evidence="1">
    <location>
        <begin position="208"/>
        <end position="220"/>
    </location>
</feature>
<comment type="caution">
    <text evidence="2">The sequence shown here is derived from an EMBL/GenBank/DDBJ whole genome shotgun (WGS) entry which is preliminary data.</text>
</comment>
<feature type="compositionally biased region" description="Pro residues" evidence="1">
    <location>
        <begin position="20"/>
        <end position="36"/>
    </location>
</feature>
<gene>
    <name evidence="2" type="ORF">EJB05_11420</name>
</gene>
<feature type="region of interest" description="Disordered" evidence="1">
    <location>
        <begin position="176"/>
        <end position="231"/>
    </location>
</feature>
<dbReference type="Gramene" id="TVU38070">
    <property type="protein sequence ID" value="TVU38070"/>
    <property type="gene ID" value="EJB05_11420"/>
</dbReference>
<feature type="region of interest" description="Disordered" evidence="1">
    <location>
        <begin position="1"/>
        <end position="127"/>
    </location>
</feature>
<dbReference type="OrthoDB" id="679580at2759"/>
<dbReference type="AlphaFoldDB" id="A0A5J9VSG7"/>
<name>A0A5J9VSG7_9POAL</name>
<keyword evidence="3" id="KW-1185">Reference proteome</keyword>
<dbReference type="Proteomes" id="UP000324897">
    <property type="component" value="Chromosome 4"/>
</dbReference>
<sequence length="372" mass="40551">MRNGDEAIGLGCAARERRPCPPPISPARCPLQPPLAPAGRASPSDRSSTGRQRLAPSPIETGPSQIEIDDGARRLTPGLYKLQIDAGPPPSAPDRRPPLQHDAGPPSAPDRRPSIAAGRPSTPDRRRLRICCAGQRCNNPEKGTKCNHVRFKKQGPKYLEDLHILFEKVHVTGASASCPGDVSSTESSDEDVTEVQKSPDSDDVKLAALKKAKPSKKKRKDISSGTEDKEEKSPFLRLYKNTCLKIENAATKISTSAEASSAAPPNLVPTITEAIQMVKECGVEEKTALMHTATKLIMKPEFREVLRALKTNEGRLDLIEREHKIENTDTERFQKTRVTKLANAVEIAKCAVIVQVSPPVAQLSKSKINQRI</sequence>
<evidence type="ECO:0000313" key="2">
    <source>
        <dbReference type="EMBL" id="TVU38070.1"/>
    </source>
</evidence>